<name>M5U116_9BACT</name>
<dbReference type="Proteomes" id="UP000011885">
    <property type="component" value="Unassembled WGS sequence"/>
</dbReference>
<evidence type="ECO:0000313" key="1">
    <source>
        <dbReference type="EMBL" id="EMI55142.1"/>
    </source>
</evidence>
<sequence>MFDNDVAVVARLCCLNSGDIPLQGSDMSNFQVLSNRSENQVN</sequence>
<evidence type="ECO:0000313" key="2">
    <source>
        <dbReference type="Proteomes" id="UP000011885"/>
    </source>
</evidence>
<accession>M5U116</accession>
<keyword evidence="2" id="KW-1185">Reference proteome</keyword>
<reference evidence="1 2" key="1">
    <citation type="journal article" date="2013" name="Mar. Genomics">
        <title>Expression of sulfatases in Rhodopirellula baltica and the diversity of sulfatases in the genus Rhodopirellula.</title>
        <authorList>
            <person name="Wegner C.E."/>
            <person name="Richter-Heitmann T."/>
            <person name="Klindworth A."/>
            <person name="Klockow C."/>
            <person name="Richter M."/>
            <person name="Achstetter T."/>
            <person name="Glockner F.O."/>
            <person name="Harder J."/>
        </authorList>
    </citation>
    <scope>NUCLEOTIDE SEQUENCE [LARGE SCALE GENOMIC DNA]</scope>
    <source>
        <strain evidence="1 2">SM41</strain>
    </source>
</reference>
<dbReference type="EMBL" id="ANOH01000228">
    <property type="protein sequence ID" value="EMI55142.1"/>
    <property type="molecule type" value="Genomic_DNA"/>
</dbReference>
<protein>
    <submittedName>
        <fullName evidence="1">Uncharacterized protein</fullName>
    </submittedName>
</protein>
<organism evidence="1 2">
    <name type="scientific">Rhodopirellula sallentina SM41</name>
    <dbReference type="NCBI Taxonomy" id="1263870"/>
    <lineage>
        <taxon>Bacteria</taxon>
        <taxon>Pseudomonadati</taxon>
        <taxon>Planctomycetota</taxon>
        <taxon>Planctomycetia</taxon>
        <taxon>Pirellulales</taxon>
        <taxon>Pirellulaceae</taxon>
        <taxon>Rhodopirellula</taxon>
    </lineage>
</organism>
<gene>
    <name evidence="1" type="ORF">RSSM_03466</name>
</gene>
<dbReference type="AlphaFoldDB" id="M5U116"/>
<comment type="caution">
    <text evidence="1">The sequence shown here is derived from an EMBL/GenBank/DDBJ whole genome shotgun (WGS) entry which is preliminary data.</text>
</comment>
<proteinExistence type="predicted"/>